<accession>A0A395JQ18</accession>
<comment type="caution">
    <text evidence="2">The sequence shown here is derived from an EMBL/GenBank/DDBJ whole genome shotgun (WGS) entry which is preliminary data.</text>
</comment>
<organism evidence="2 3">
    <name type="scientific">Arenicella xantha</name>
    <dbReference type="NCBI Taxonomy" id="644221"/>
    <lineage>
        <taxon>Bacteria</taxon>
        <taxon>Pseudomonadati</taxon>
        <taxon>Pseudomonadota</taxon>
        <taxon>Gammaproteobacteria</taxon>
        <taxon>Arenicellales</taxon>
        <taxon>Arenicellaceae</taxon>
        <taxon>Arenicella</taxon>
    </lineage>
</organism>
<name>A0A395JQ18_9GAMM</name>
<dbReference type="InterPro" id="IPR003141">
    <property type="entry name" value="Pol/His_phosphatase_N"/>
</dbReference>
<reference evidence="2 3" key="1">
    <citation type="submission" date="2018-06" db="EMBL/GenBank/DDBJ databases">
        <title>Genomic Encyclopedia of Type Strains, Phase IV (KMG-IV): sequencing the most valuable type-strain genomes for metagenomic binning, comparative biology and taxonomic classification.</title>
        <authorList>
            <person name="Goeker M."/>
        </authorList>
    </citation>
    <scope>NUCLEOTIDE SEQUENCE [LARGE SCALE GENOMIC DNA]</scope>
    <source>
        <strain evidence="2 3">DSM 24032</strain>
    </source>
</reference>
<proteinExistence type="predicted"/>
<dbReference type="InterPro" id="IPR016195">
    <property type="entry name" value="Pol/histidinol_Pase-like"/>
</dbReference>
<dbReference type="SUPFAM" id="SSF52540">
    <property type="entry name" value="P-loop containing nucleoside triphosphate hydrolases"/>
    <property type="match status" value="1"/>
</dbReference>
<dbReference type="InterPro" id="IPR027417">
    <property type="entry name" value="P-loop_NTPase"/>
</dbReference>
<dbReference type="Proteomes" id="UP000253083">
    <property type="component" value="Unassembled WGS sequence"/>
</dbReference>
<dbReference type="Gene3D" id="3.40.50.300">
    <property type="entry name" value="P-loop containing nucleotide triphosphate hydrolases"/>
    <property type="match status" value="1"/>
</dbReference>
<feature type="domain" description="Polymerase/histidinol phosphatase N-terminal" evidence="1">
    <location>
        <begin position="4"/>
        <end position="72"/>
    </location>
</feature>
<dbReference type="InParanoid" id="A0A395JQ18"/>
<evidence type="ECO:0000313" key="3">
    <source>
        <dbReference type="Proteomes" id="UP000253083"/>
    </source>
</evidence>
<sequence>MKKIDFHMHTVATFSDPYFDFCLETLKRYVDEAKLDAIAITNHDIFDLDQFIEIREALGIVVFPGIEINLERGHLLLISDGEDLDDFKAKADMVSAKINSVSDDISVDELDQIYGDLSEYLLIPHYEKRPPIKTETLARLKSYIQAGEVRSVKLFVGAAKEPSKLTPVLFSDERICAELDELPVRQTFIDCGDLKLNAIKQCFLDKSKVTLTEKDGNSLFLVFNDGPLISTGLNVLLGARSSGKTVTLDKIHAANKDIKYIRQFDLVQKDPEKDKKEFEDNLRIQRSQSADEYLSGFKRVLEEMVDVDLRYNEKEVENYVESLLKSAEEADREDSFSKMALFNETLFKARKDDELKKLFLSVQHVIENVAYRNTIEKHIDLVAMKRLACDLLNQLWGKELLLKKKKVVDEMVTNIKAGLKRKSNAVQLEDVDFYDVAMDIKRVERFNEIVGFLKADYKIEEENIQGFRIVVRKKAFAGAGEVRDASTSKPAFGDAYKHYRSPYEYLKALQGIDRLPETELFRLFTSISYEILNRDGDPVSGGERSEFRLLQKIKDAHHHEMLLIDEPESSFDNVFLNENVNQIIKDISETMPVVVVTHNSTLGASVDADYTLFASKEYDVFGDTEYKLYSGYPTDKTLVALDGSQKSNHEIMMTSLEAGEVSYQTRKDKYAAIKN</sequence>
<dbReference type="EMBL" id="QNRT01000001">
    <property type="protein sequence ID" value="RBP52715.1"/>
    <property type="molecule type" value="Genomic_DNA"/>
</dbReference>
<dbReference type="CDD" id="cd07432">
    <property type="entry name" value="PHP_HisPPase"/>
    <property type="match status" value="1"/>
</dbReference>
<evidence type="ECO:0000313" key="2">
    <source>
        <dbReference type="EMBL" id="RBP52715.1"/>
    </source>
</evidence>
<evidence type="ECO:0000259" key="1">
    <source>
        <dbReference type="SMART" id="SM00481"/>
    </source>
</evidence>
<dbReference type="AlphaFoldDB" id="A0A395JQ18"/>
<dbReference type="RefSeq" id="WP_113952342.1">
    <property type="nucleotide sequence ID" value="NZ_QNRT01000001.1"/>
</dbReference>
<protein>
    <recommendedName>
        <fullName evidence="1">Polymerase/histidinol phosphatase N-terminal domain-containing protein</fullName>
    </recommendedName>
</protein>
<gene>
    <name evidence="2" type="ORF">DFR28_10197</name>
</gene>
<keyword evidence="3" id="KW-1185">Reference proteome</keyword>
<dbReference type="SUPFAM" id="SSF89550">
    <property type="entry name" value="PHP domain-like"/>
    <property type="match status" value="1"/>
</dbReference>
<dbReference type="SMART" id="SM00481">
    <property type="entry name" value="POLIIIAc"/>
    <property type="match status" value="1"/>
</dbReference>
<dbReference type="OrthoDB" id="9791620at2"/>
<dbReference type="Gene3D" id="3.20.20.140">
    <property type="entry name" value="Metal-dependent hydrolases"/>
    <property type="match status" value="1"/>
</dbReference>